<dbReference type="OrthoDB" id="368776at2759"/>
<dbReference type="InterPro" id="IPR036397">
    <property type="entry name" value="RNaseH_sf"/>
</dbReference>
<evidence type="ECO:0000313" key="2">
    <source>
        <dbReference type="Proteomes" id="UP000749559"/>
    </source>
</evidence>
<accession>A0A8J1TRX7</accession>
<keyword evidence="2" id="KW-1185">Reference proteome</keyword>
<name>A0A8J1TRX7_OWEFU</name>
<sequence length="256" mass="28988">MVRIKLVRGNEQAQKIVHAILLKDPPFIAVACKRAGADKKGEILLLTISTWQQQVYVFDIKHNPGFIVDGGLWRLLESNVLTKVWHDCLNDAVGLKKYHKVTPRKVYDTQIAYAVLMEQEGLPSRLIDLIDICDKYGRKDHFAKLSCIAISDHMFWGRRPLNKEMLDIASMDVLPLVPIIYEQLNRQMNIENSIIFEDICQEGIKASIQGKPFCLGIRQVSKIPIMRLNSGQEQLLDSTIPLSARGTSPSLSPRLT</sequence>
<dbReference type="GO" id="GO:0008408">
    <property type="term" value="F:3'-5' exonuclease activity"/>
    <property type="evidence" value="ECO:0007669"/>
    <property type="project" value="InterPro"/>
</dbReference>
<dbReference type="GO" id="GO:0003676">
    <property type="term" value="F:nucleic acid binding"/>
    <property type="evidence" value="ECO:0007669"/>
    <property type="project" value="InterPro"/>
</dbReference>
<dbReference type="Proteomes" id="UP000749559">
    <property type="component" value="Unassembled WGS sequence"/>
</dbReference>
<evidence type="ECO:0000313" key="1">
    <source>
        <dbReference type="EMBL" id="CAH1790032.1"/>
    </source>
</evidence>
<dbReference type="PANTHER" id="PTHR46814:SF1">
    <property type="entry name" value="EGALITARIAN, ISOFORM B"/>
    <property type="match status" value="1"/>
</dbReference>
<gene>
    <name evidence="1" type="ORF">OFUS_LOCUS15294</name>
</gene>
<dbReference type="GO" id="GO:0006139">
    <property type="term" value="P:nucleobase-containing compound metabolic process"/>
    <property type="evidence" value="ECO:0007669"/>
    <property type="project" value="InterPro"/>
</dbReference>
<dbReference type="SUPFAM" id="SSF53098">
    <property type="entry name" value="Ribonuclease H-like"/>
    <property type="match status" value="1"/>
</dbReference>
<dbReference type="Pfam" id="PF01612">
    <property type="entry name" value="DNA_pol_A_exo1"/>
    <property type="match status" value="1"/>
</dbReference>
<dbReference type="EMBL" id="CAIIXF020000007">
    <property type="protein sequence ID" value="CAH1790032.1"/>
    <property type="molecule type" value="Genomic_DNA"/>
</dbReference>
<dbReference type="SMART" id="SM00474">
    <property type="entry name" value="35EXOc"/>
    <property type="match status" value="1"/>
</dbReference>
<dbReference type="Gene3D" id="3.30.420.10">
    <property type="entry name" value="Ribonuclease H-like superfamily/Ribonuclease H"/>
    <property type="match status" value="1"/>
</dbReference>
<dbReference type="InterPro" id="IPR002562">
    <property type="entry name" value="3'-5'_exonuclease_dom"/>
</dbReference>
<dbReference type="InterPro" id="IPR012337">
    <property type="entry name" value="RNaseH-like_sf"/>
</dbReference>
<reference evidence="1" key="1">
    <citation type="submission" date="2022-03" db="EMBL/GenBank/DDBJ databases">
        <authorList>
            <person name="Martin C."/>
        </authorList>
    </citation>
    <scope>NUCLEOTIDE SEQUENCE</scope>
</reference>
<comment type="caution">
    <text evidence="1">The sequence shown here is derived from an EMBL/GenBank/DDBJ whole genome shotgun (WGS) entry which is preliminary data.</text>
</comment>
<dbReference type="AlphaFoldDB" id="A0A8J1TRX7"/>
<protein>
    <submittedName>
        <fullName evidence="1">Uncharacterized protein</fullName>
    </submittedName>
</protein>
<dbReference type="PANTHER" id="PTHR46814">
    <property type="entry name" value="EGALITARIAN, ISOFORM B"/>
    <property type="match status" value="1"/>
</dbReference>
<proteinExistence type="predicted"/>
<organism evidence="1 2">
    <name type="scientific">Owenia fusiformis</name>
    <name type="common">Polychaete worm</name>
    <dbReference type="NCBI Taxonomy" id="6347"/>
    <lineage>
        <taxon>Eukaryota</taxon>
        <taxon>Metazoa</taxon>
        <taxon>Spiralia</taxon>
        <taxon>Lophotrochozoa</taxon>
        <taxon>Annelida</taxon>
        <taxon>Polychaeta</taxon>
        <taxon>Sedentaria</taxon>
        <taxon>Canalipalpata</taxon>
        <taxon>Sabellida</taxon>
        <taxon>Oweniida</taxon>
        <taxon>Oweniidae</taxon>
        <taxon>Owenia</taxon>
    </lineage>
</organism>